<protein>
    <submittedName>
        <fullName evidence="1">TniB family NTP-binding protein</fullName>
    </submittedName>
</protein>
<evidence type="ECO:0000313" key="1">
    <source>
        <dbReference type="EMBL" id="MFC6356606.1"/>
    </source>
</evidence>
<name>A0ABW1VF77_9MICO</name>
<dbReference type="RefSeq" id="WP_386731263.1">
    <property type="nucleotide sequence ID" value="NZ_JBHSTP010000002.1"/>
</dbReference>
<proteinExistence type="predicted"/>
<dbReference type="Gene3D" id="3.40.50.300">
    <property type="entry name" value="P-loop containing nucleotide triphosphate hydrolases"/>
    <property type="match status" value="1"/>
</dbReference>
<dbReference type="EMBL" id="JBHSTP010000002">
    <property type="protein sequence ID" value="MFC6356606.1"/>
    <property type="molecule type" value="Genomic_DNA"/>
</dbReference>
<evidence type="ECO:0000313" key="2">
    <source>
        <dbReference type="Proteomes" id="UP001596306"/>
    </source>
</evidence>
<dbReference type="SUPFAM" id="SSF52540">
    <property type="entry name" value="P-loop containing nucleoside triphosphate hydrolases"/>
    <property type="match status" value="1"/>
</dbReference>
<dbReference type="InterPro" id="IPR008868">
    <property type="entry name" value="TniB"/>
</dbReference>
<organism evidence="1 2">
    <name type="scientific">Luethyella okanaganae</name>
    <dbReference type="NCBI Taxonomy" id="69372"/>
    <lineage>
        <taxon>Bacteria</taxon>
        <taxon>Bacillati</taxon>
        <taxon>Actinomycetota</taxon>
        <taxon>Actinomycetes</taxon>
        <taxon>Micrococcales</taxon>
        <taxon>Microbacteriaceae</taxon>
        <taxon>Luethyella</taxon>
    </lineage>
</organism>
<dbReference type="InterPro" id="IPR027417">
    <property type="entry name" value="P-loop_NTPase"/>
</dbReference>
<dbReference type="Proteomes" id="UP001596306">
    <property type="component" value="Unassembled WGS sequence"/>
</dbReference>
<reference evidence="2" key="1">
    <citation type="journal article" date="2019" name="Int. J. Syst. Evol. Microbiol.">
        <title>The Global Catalogue of Microorganisms (GCM) 10K type strain sequencing project: providing services to taxonomists for standard genome sequencing and annotation.</title>
        <authorList>
            <consortium name="The Broad Institute Genomics Platform"/>
            <consortium name="The Broad Institute Genome Sequencing Center for Infectious Disease"/>
            <person name="Wu L."/>
            <person name="Ma J."/>
        </authorList>
    </citation>
    <scope>NUCLEOTIDE SEQUENCE [LARGE SCALE GENOMIC DNA]</scope>
    <source>
        <strain evidence="2">CCUG 43304</strain>
    </source>
</reference>
<comment type="caution">
    <text evidence="1">The sequence shown here is derived from an EMBL/GenBank/DDBJ whole genome shotgun (WGS) entry which is preliminary data.</text>
</comment>
<dbReference type="Pfam" id="PF05621">
    <property type="entry name" value="TniB"/>
    <property type="match status" value="1"/>
</dbReference>
<accession>A0ABW1VF77</accession>
<sequence length="289" mass="31453">MTDIAVIATPQLMSIMKAARDKLYLNEFKRYARNGLIVSGEPMLGKTTTVIRIGREHERRRRLQGHPSGAAGMLPVIYVTVPPACGPKDMLVQFADFLGLPHGHRISRTEMMSSVAAVMRTVRTELVIVDEIHNLNLSRQQSMETSDALKQLSEQCAATFVYAGINVDQSGLFTGLRGQQIAGRFDTHHVTRFTNATAAGRSDWESLLVDFEDTLGLIEQTPGTILEFSGQFFAHAGGSIGKLADTLRSCSLEAMTSGQERLSKDILRSRGVLPPKAVRAPSATTVGAA</sequence>
<gene>
    <name evidence="1" type="ORF">ACFQB0_10855</name>
</gene>
<keyword evidence="2" id="KW-1185">Reference proteome</keyword>